<keyword evidence="3" id="KW-1185">Reference proteome</keyword>
<evidence type="ECO:0000313" key="2">
    <source>
        <dbReference type="EMBL" id="CAL1546244.1"/>
    </source>
</evidence>
<dbReference type="GO" id="GO:0006893">
    <property type="term" value="P:Golgi to plasma membrane transport"/>
    <property type="evidence" value="ECO:0007669"/>
    <property type="project" value="TreeGrafter"/>
</dbReference>
<dbReference type="GO" id="GO:0005546">
    <property type="term" value="F:phosphatidylinositol-4,5-bisphosphate binding"/>
    <property type="evidence" value="ECO:0007669"/>
    <property type="project" value="TreeGrafter"/>
</dbReference>
<evidence type="ECO:0000259" key="1">
    <source>
        <dbReference type="Pfam" id="PF20654"/>
    </source>
</evidence>
<evidence type="ECO:0000313" key="3">
    <source>
        <dbReference type="Proteomes" id="UP001497497"/>
    </source>
</evidence>
<reference evidence="2 3" key="1">
    <citation type="submission" date="2024-04" db="EMBL/GenBank/DDBJ databases">
        <authorList>
            <consortium name="Genoscope - CEA"/>
            <person name="William W."/>
        </authorList>
    </citation>
    <scope>NUCLEOTIDE SEQUENCE [LARGE SCALE GENOMIC DNA]</scope>
</reference>
<name>A0AAV2IMU2_LYMST</name>
<feature type="domain" description="Exocyst complex component Sec3 C-terminal" evidence="1">
    <location>
        <begin position="1"/>
        <end position="140"/>
    </location>
</feature>
<dbReference type="EMBL" id="CAXITT010000788">
    <property type="protein sequence ID" value="CAL1546244.1"/>
    <property type="molecule type" value="Genomic_DNA"/>
</dbReference>
<dbReference type="PANTHER" id="PTHR16092">
    <property type="entry name" value="SEC3/SYNTAXIN-RELATED"/>
    <property type="match status" value="1"/>
</dbReference>
<feature type="non-terminal residue" evidence="2">
    <location>
        <position position="147"/>
    </location>
</feature>
<dbReference type="Proteomes" id="UP001497497">
    <property type="component" value="Unassembled WGS sequence"/>
</dbReference>
<dbReference type="InterPro" id="IPR048628">
    <property type="entry name" value="Sec3_C"/>
</dbReference>
<dbReference type="AlphaFoldDB" id="A0AAV2IMU2"/>
<dbReference type="GO" id="GO:0006887">
    <property type="term" value="P:exocytosis"/>
    <property type="evidence" value="ECO:0007669"/>
    <property type="project" value="TreeGrafter"/>
</dbReference>
<dbReference type="Pfam" id="PF20654">
    <property type="entry name" value="Sec3_C-term"/>
    <property type="match status" value="1"/>
</dbReference>
<gene>
    <name evidence="2" type="ORF">GSLYS_00019621001</name>
</gene>
<dbReference type="PANTHER" id="PTHR16092:SF14">
    <property type="entry name" value="EXOCYST COMPLEX COMPONENT 1 ISOFORM X1"/>
    <property type="match status" value="1"/>
</dbReference>
<comment type="caution">
    <text evidence="2">The sequence shown here is derived from an EMBL/GenBank/DDBJ whole genome shotgun (WGS) entry which is preliminary data.</text>
</comment>
<dbReference type="GO" id="GO:0005886">
    <property type="term" value="C:plasma membrane"/>
    <property type="evidence" value="ECO:0007669"/>
    <property type="project" value="TreeGrafter"/>
</dbReference>
<organism evidence="2 3">
    <name type="scientific">Lymnaea stagnalis</name>
    <name type="common">Great pond snail</name>
    <name type="synonym">Helix stagnalis</name>
    <dbReference type="NCBI Taxonomy" id="6523"/>
    <lineage>
        <taxon>Eukaryota</taxon>
        <taxon>Metazoa</taxon>
        <taxon>Spiralia</taxon>
        <taxon>Lophotrochozoa</taxon>
        <taxon>Mollusca</taxon>
        <taxon>Gastropoda</taxon>
        <taxon>Heterobranchia</taxon>
        <taxon>Euthyneura</taxon>
        <taxon>Panpulmonata</taxon>
        <taxon>Hygrophila</taxon>
        <taxon>Lymnaeoidea</taxon>
        <taxon>Lymnaeidae</taxon>
        <taxon>Lymnaea</taxon>
    </lineage>
</organism>
<protein>
    <recommendedName>
        <fullName evidence="1">Exocyst complex component Sec3 C-terminal domain-containing protein</fullName>
    </recommendedName>
</protein>
<sequence length="147" mass="17123">MMSEIFPTLETELDNYLTHADRQDGVFSMNMLVRMSQHVINSQDMGSYLGKTYGNCLIKVKRNFDRYVDSMMQAIKETKVSKKSRCGIISFVHNFEEFSNLAESIFRGSDRHTDLDKAYTKVVRVIFEQILRVSQEHQKTPKEVVLM</sequence>
<proteinExistence type="predicted"/>
<dbReference type="GO" id="GO:0000145">
    <property type="term" value="C:exocyst"/>
    <property type="evidence" value="ECO:0007669"/>
    <property type="project" value="TreeGrafter"/>
</dbReference>
<accession>A0AAV2IMU2</accession>